<gene>
    <name evidence="1" type="ORF">FEV53_03290</name>
</gene>
<keyword evidence="2" id="KW-1185">Reference proteome</keyword>
<comment type="caution">
    <text evidence="1">The sequence shown here is derived from an EMBL/GenBank/DDBJ whole genome shotgun (WGS) entry which is preliminary data.</text>
</comment>
<organism evidence="1 2">
    <name type="scientific">Palleronia caenipelagi</name>
    <dbReference type="NCBI Taxonomy" id="2489174"/>
    <lineage>
        <taxon>Bacteria</taxon>
        <taxon>Pseudomonadati</taxon>
        <taxon>Pseudomonadota</taxon>
        <taxon>Alphaproteobacteria</taxon>
        <taxon>Rhodobacterales</taxon>
        <taxon>Roseobacteraceae</taxon>
        <taxon>Palleronia</taxon>
    </lineage>
</organism>
<accession>A0A547Q8Y4</accession>
<dbReference type="EMBL" id="VFSV01000004">
    <property type="protein sequence ID" value="TRD22814.1"/>
    <property type="molecule type" value="Genomic_DNA"/>
</dbReference>
<dbReference type="RefSeq" id="WP_142833394.1">
    <property type="nucleotide sequence ID" value="NZ_VFSV01000004.1"/>
</dbReference>
<reference evidence="1 2" key="1">
    <citation type="submission" date="2019-06" db="EMBL/GenBank/DDBJ databases">
        <title>Paenimaribius caenipelagi gen. nov., sp. nov., isolated from a tidal flat.</title>
        <authorList>
            <person name="Yoon J.-H."/>
        </authorList>
    </citation>
    <scope>NUCLEOTIDE SEQUENCE [LARGE SCALE GENOMIC DNA]</scope>
    <source>
        <strain evidence="1 2">JBTF-M29</strain>
    </source>
</reference>
<name>A0A547Q8Y4_9RHOB</name>
<sequence>MLGGIEQKIKVAHFRLCHSRKPFVMAHPGETHEMVLDAFVQTLSFCGGVPRRVIIDTPETMVTCVSRSKDRVRRFFRTGGIHRLTPECRNGCADGSHAQGSF</sequence>
<dbReference type="AlphaFoldDB" id="A0A547Q8Y4"/>
<dbReference type="Proteomes" id="UP000318590">
    <property type="component" value="Unassembled WGS sequence"/>
</dbReference>
<evidence type="ECO:0000313" key="1">
    <source>
        <dbReference type="EMBL" id="TRD22814.1"/>
    </source>
</evidence>
<dbReference type="OrthoDB" id="2065409at2"/>
<proteinExistence type="predicted"/>
<protein>
    <submittedName>
        <fullName evidence="1">Transposase family protein</fullName>
    </submittedName>
</protein>
<evidence type="ECO:0000313" key="2">
    <source>
        <dbReference type="Proteomes" id="UP000318590"/>
    </source>
</evidence>